<dbReference type="InterPro" id="IPR001515">
    <property type="entry name" value="Ribosomal_eL32"/>
</dbReference>
<evidence type="ECO:0000256" key="1">
    <source>
        <dbReference type="ARBA" id="ARBA00008431"/>
    </source>
</evidence>
<dbReference type="Pfam" id="PF00076">
    <property type="entry name" value="RRM_1"/>
    <property type="match status" value="1"/>
</dbReference>
<evidence type="ECO:0000256" key="2">
    <source>
        <dbReference type="ARBA" id="ARBA00022980"/>
    </source>
</evidence>
<dbReference type="GO" id="GO:0022625">
    <property type="term" value="C:cytosolic large ribosomal subunit"/>
    <property type="evidence" value="ECO:0007669"/>
    <property type="project" value="TreeGrafter"/>
</dbReference>
<evidence type="ECO:0000313" key="8">
    <source>
        <dbReference type="Proteomes" id="UP000033140"/>
    </source>
</evidence>
<evidence type="ECO:0000256" key="3">
    <source>
        <dbReference type="ARBA" id="ARBA00023274"/>
    </source>
</evidence>
<reference evidence="7 8" key="3">
    <citation type="journal article" date="2015" name="Genome Announc.">
        <title>Draft Genome Sequence of the Archiascomycetous Yeast Saitoella complicata.</title>
        <authorList>
            <person name="Yamauchi K."/>
            <person name="Kondo S."/>
            <person name="Hamamoto M."/>
            <person name="Takahashi Y."/>
            <person name="Ogura Y."/>
            <person name="Hayashi T."/>
            <person name="Nishida H."/>
        </authorList>
    </citation>
    <scope>NUCLEOTIDE SEQUENCE [LARGE SCALE GENOMIC DNA]</scope>
    <source>
        <strain evidence="7 8">NRRL Y-17804</strain>
    </source>
</reference>
<dbReference type="SMART" id="SM01393">
    <property type="entry name" value="Ribosomal_L32e"/>
    <property type="match status" value="1"/>
</dbReference>
<dbReference type="PROSITE" id="PS00580">
    <property type="entry name" value="RIBOSOMAL_L32E"/>
    <property type="match status" value="1"/>
</dbReference>
<dbReference type="SMART" id="SM00360">
    <property type="entry name" value="RRM"/>
    <property type="match status" value="1"/>
</dbReference>
<dbReference type="SUPFAM" id="SSF52042">
    <property type="entry name" value="Ribosomal protein L32e"/>
    <property type="match status" value="1"/>
</dbReference>
<evidence type="ECO:0000259" key="6">
    <source>
        <dbReference type="PROSITE" id="PS50102"/>
    </source>
</evidence>
<comment type="caution">
    <text evidence="7">The sequence shown here is derived from an EMBL/GenBank/DDBJ whole genome shotgun (WGS) entry which is preliminary data.</text>
</comment>
<feature type="domain" description="RRM" evidence="6">
    <location>
        <begin position="174"/>
        <end position="253"/>
    </location>
</feature>
<dbReference type="Gene3D" id="3.30.70.330">
    <property type="match status" value="1"/>
</dbReference>
<proteinExistence type="inferred from homology"/>
<keyword evidence="4" id="KW-0694">RNA-binding</keyword>
<dbReference type="GO" id="GO:0003735">
    <property type="term" value="F:structural constituent of ribosome"/>
    <property type="evidence" value="ECO:0007669"/>
    <property type="project" value="InterPro"/>
</dbReference>
<dbReference type="SUPFAM" id="SSF54928">
    <property type="entry name" value="RNA-binding domain, RBD"/>
    <property type="match status" value="1"/>
</dbReference>
<keyword evidence="2" id="KW-0689">Ribosomal protein</keyword>
<dbReference type="Proteomes" id="UP000033140">
    <property type="component" value="Unassembled WGS sequence"/>
</dbReference>
<dbReference type="InterPro" id="IPR035979">
    <property type="entry name" value="RBD_domain_sf"/>
</dbReference>
<feature type="compositionally biased region" description="Basic and acidic residues" evidence="5">
    <location>
        <begin position="378"/>
        <end position="393"/>
    </location>
</feature>
<dbReference type="GO" id="GO:0006412">
    <property type="term" value="P:translation"/>
    <property type="evidence" value="ECO:0007669"/>
    <property type="project" value="InterPro"/>
</dbReference>
<feature type="compositionally biased region" description="Low complexity" evidence="5">
    <location>
        <begin position="359"/>
        <end position="371"/>
    </location>
</feature>
<feature type="compositionally biased region" description="Basic and acidic residues" evidence="5">
    <location>
        <begin position="145"/>
        <end position="162"/>
    </location>
</feature>
<evidence type="ECO:0000256" key="5">
    <source>
        <dbReference type="SAM" id="MobiDB-lite"/>
    </source>
</evidence>
<feature type="region of interest" description="Disordered" evidence="5">
    <location>
        <begin position="119"/>
        <end position="162"/>
    </location>
</feature>
<dbReference type="InterPro" id="IPR018263">
    <property type="entry name" value="Ribosomal_eL32_CS"/>
</dbReference>
<dbReference type="PROSITE" id="PS50102">
    <property type="entry name" value="RRM"/>
    <property type="match status" value="1"/>
</dbReference>
<sequence length="655" mass="72571">MASLRNSDVPKQARSTYVLAKVNTPLSTSAIAVLLELFNLKFPRLSSTPCTAKISHHYPAAALRTTDRIHRTVDLKNIQRIAIMGPKQKGVKMSLNDFIGDDQFGAGSWADEMDEAPIAPASRSSGAGEGGAGDKWQPTRSSYGGDREGSFRDRDDFESRPLREEVPLPTKAPFTAFVGNLPWDATEDSIGDFFYVELECLVTNVRLVKDRLDDKPKGFGYVEFEDLESLKKALAASGQSMAGRNVRISVAEPPKNGARAHGDDRTEREWVRTGPLAPIERPQRQERYAGLSGDGKERDFSNWERRGPLAPRERPMGDRPPRGDREGSFERGAISPPAERRRLVLTPRTEKPLDPPNTPAAATPAASKSNPFGAARPVDSDAALKKVEEKIEQQRVAAAEAREKAKAAREAREAREAKEAKDAEAVEVTATKKPVEAAKADAREWRRAPAAEEKKEEIREKLVEKVEQITLEATGEAAPQGANEEGWATVPKKKKAFVNIANRHPTPKMAAAKPHVPIVKKRTATFKRFQSDRFMRVGESWRKPKGIDNRQRRRFKGTAAMPKIGYGNNKKTRHMMPSGHKAFLVRNVADVELLLMHNRTFAAEIASNVSSRKRIAIIEKARALNVKVTNGQAKILTLSVAFLDLKGAFIHRVFL</sequence>
<comment type="similarity">
    <text evidence="1">Belongs to the eukaryotic ribosomal protein eL32 family.</text>
</comment>
<feature type="compositionally biased region" description="Basic and acidic residues" evidence="5">
    <location>
        <begin position="260"/>
        <end position="271"/>
    </location>
</feature>
<feature type="compositionally biased region" description="Basic and acidic residues" evidence="5">
    <location>
        <begin position="400"/>
        <end position="424"/>
    </location>
</feature>
<keyword evidence="8" id="KW-1185">Reference proteome</keyword>
<dbReference type="InterPro" id="IPR000504">
    <property type="entry name" value="RRM_dom"/>
</dbReference>
<feature type="compositionally biased region" description="Basic and acidic residues" evidence="5">
    <location>
        <begin position="433"/>
        <end position="448"/>
    </location>
</feature>
<gene>
    <name evidence="7" type="ORF">G7K_0112-t1</name>
</gene>
<dbReference type="PANTHER" id="PTHR23413:SF1">
    <property type="entry name" value="RIBOSOMAL PROTEIN L32"/>
    <property type="match status" value="1"/>
</dbReference>
<reference evidence="7 8" key="2">
    <citation type="journal article" date="2014" name="J. Gen. Appl. Microbiol.">
        <title>The early diverging ascomycetous budding yeast Saitoella complicata has three histone deacetylases belonging to the Clr6, Hos2, and Rpd3 lineages.</title>
        <authorList>
            <person name="Nishida H."/>
            <person name="Matsumoto T."/>
            <person name="Kondo S."/>
            <person name="Hamamoto M."/>
            <person name="Yoshikawa H."/>
        </authorList>
    </citation>
    <scope>NUCLEOTIDE SEQUENCE [LARGE SCALE GENOMIC DNA]</scope>
    <source>
        <strain evidence="7 8">NRRL Y-17804</strain>
    </source>
</reference>
<dbReference type="CDD" id="cd00513">
    <property type="entry name" value="Ribosomal_L32_L32e"/>
    <property type="match status" value="1"/>
</dbReference>
<dbReference type="InterPro" id="IPR036351">
    <property type="entry name" value="Ribosomal_eL32_sf"/>
</dbReference>
<dbReference type="AlphaFoldDB" id="A0A0E9N7R8"/>
<dbReference type="Pfam" id="PF01655">
    <property type="entry name" value="Ribosomal_L32e"/>
    <property type="match status" value="1"/>
</dbReference>
<evidence type="ECO:0000256" key="4">
    <source>
        <dbReference type="PROSITE-ProRule" id="PRU00176"/>
    </source>
</evidence>
<reference evidence="7 8" key="1">
    <citation type="journal article" date="2011" name="J. Gen. Appl. Microbiol.">
        <title>Draft genome sequencing of the enigmatic yeast Saitoella complicata.</title>
        <authorList>
            <person name="Nishida H."/>
            <person name="Hamamoto M."/>
            <person name="Sugiyama J."/>
        </authorList>
    </citation>
    <scope>NUCLEOTIDE SEQUENCE [LARGE SCALE GENOMIC DNA]</scope>
    <source>
        <strain evidence="7 8">NRRL Y-17804</strain>
    </source>
</reference>
<keyword evidence="3" id="KW-0687">Ribonucleoprotein</keyword>
<dbReference type="PANTHER" id="PTHR23413">
    <property type="entry name" value="60S RIBOSOMAL PROTEIN L32 AND DNA-DIRECTED RNA POLYMERASE II, SUBUNIT N"/>
    <property type="match status" value="1"/>
</dbReference>
<evidence type="ECO:0000313" key="7">
    <source>
        <dbReference type="EMBL" id="GAO45864.1"/>
    </source>
</evidence>
<feature type="compositionally biased region" description="Basic and acidic residues" evidence="5">
    <location>
        <begin position="294"/>
        <end position="329"/>
    </location>
</feature>
<dbReference type="InterPro" id="IPR012677">
    <property type="entry name" value="Nucleotide-bd_a/b_plait_sf"/>
</dbReference>
<feature type="compositionally biased region" description="Basic and acidic residues" evidence="5">
    <location>
        <begin position="338"/>
        <end position="353"/>
    </location>
</feature>
<dbReference type="EMBL" id="BACD03000001">
    <property type="protein sequence ID" value="GAO45864.1"/>
    <property type="molecule type" value="Genomic_DNA"/>
</dbReference>
<protein>
    <recommendedName>
        <fullName evidence="6">RRM domain-containing protein</fullName>
    </recommendedName>
</protein>
<feature type="region of interest" description="Disordered" evidence="5">
    <location>
        <begin position="245"/>
        <end position="448"/>
    </location>
</feature>
<dbReference type="GO" id="GO:0003723">
    <property type="term" value="F:RNA binding"/>
    <property type="evidence" value="ECO:0007669"/>
    <property type="project" value="UniProtKB-UniRule"/>
</dbReference>
<accession>A0A0E9N7R8</accession>
<organism evidence="7 8">
    <name type="scientific">Saitoella complicata (strain BCRC 22490 / CBS 7301 / JCM 7358 / NBRC 10748 / NRRL Y-17804)</name>
    <dbReference type="NCBI Taxonomy" id="698492"/>
    <lineage>
        <taxon>Eukaryota</taxon>
        <taxon>Fungi</taxon>
        <taxon>Dikarya</taxon>
        <taxon>Ascomycota</taxon>
        <taxon>Taphrinomycotina</taxon>
        <taxon>Taphrinomycotina incertae sedis</taxon>
        <taxon>Saitoella</taxon>
    </lineage>
</organism>
<name>A0A0E9N7R8_SAICN</name>
<dbReference type="STRING" id="698492.A0A0E9N7R8"/>